<dbReference type="PANTHER" id="PTHR31793:SF27">
    <property type="entry name" value="NOVEL THIOESTERASE SUPERFAMILY DOMAIN AND SAPOSIN A-TYPE DOMAIN CONTAINING PROTEIN (0610012H03RIK)"/>
    <property type="match status" value="1"/>
</dbReference>
<dbReference type="Proteomes" id="UP000539642">
    <property type="component" value="Unassembled WGS sequence"/>
</dbReference>
<accession>A0A840ULZ6</accession>
<comment type="similarity">
    <text evidence="1">Belongs to the 4-hydroxybenzoyl-CoA thioesterase family.</text>
</comment>
<evidence type="ECO:0000256" key="1">
    <source>
        <dbReference type="ARBA" id="ARBA00005953"/>
    </source>
</evidence>
<gene>
    <name evidence="3" type="ORF">HNQ81_000512</name>
</gene>
<keyword evidence="2 3" id="KW-0378">Hydrolase</keyword>
<dbReference type="RefSeq" id="WP_183348016.1">
    <property type="nucleotide sequence ID" value="NZ_JACHEO010000002.1"/>
</dbReference>
<name>A0A840ULZ6_9BACT</name>
<dbReference type="AlphaFoldDB" id="A0A840ULZ6"/>
<dbReference type="SUPFAM" id="SSF54637">
    <property type="entry name" value="Thioesterase/thiol ester dehydrase-isomerase"/>
    <property type="match status" value="1"/>
</dbReference>
<dbReference type="EC" id="3.1.2.-" evidence="3"/>
<dbReference type="Pfam" id="PF13279">
    <property type="entry name" value="4HBT_2"/>
    <property type="match status" value="1"/>
</dbReference>
<dbReference type="InterPro" id="IPR050563">
    <property type="entry name" value="4-hydroxybenzoyl-CoA_TE"/>
</dbReference>
<reference evidence="3 4" key="1">
    <citation type="submission" date="2020-08" db="EMBL/GenBank/DDBJ databases">
        <title>Genomic Encyclopedia of Type Strains, Phase IV (KMG-IV): sequencing the most valuable type-strain genomes for metagenomic binning, comparative biology and taxonomic classification.</title>
        <authorList>
            <person name="Goeker M."/>
        </authorList>
    </citation>
    <scope>NUCLEOTIDE SEQUENCE [LARGE SCALE GENOMIC DNA]</scope>
    <source>
        <strain evidence="3 4">DSM 28570</strain>
    </source>
</reference>
<protein>
    <submittedName>
        <fullName evidence="3">Acyl-CoA thioester hydrolase</fullName>
        <ecNumber evidence="3">3.1.2.-</ecNumber>
    </submittedName>
</protein>
<dbReference type="EMBL" id="JACHEO010000002">
    <property type="protein sequence ID" value="MBB5346802.1"/>
    <property type="molecule type" value="Genomic_DNA"/>
</dbReference>
<dbReference type="PANTHER" id="PTHR31793">
    <property type="entry name" value="4-HYDROXYBENZOYL-COA THIOESTERASE FAMILY MEMBER"/>
    <property type="match status" value="1"/>
</dbReference>
<evidence type="ECO:0000313" key="3">
    <source>
        <dbReference type="EMBL" id="MBB5346802.1"/>
    </source>
</evidence>
<evidence type="ECO:0000313" key="4">
    <source>
        <dbReference type="Proteomes" id="UP000539642"/>
    </source>
</evidence>
<organism evidence="3 4">
    <name type="scientific">Desulfoprunum benzoelyticum</name>
    <dbReference type="NCBI Taxonomy" id="1506996"/>
    <lineage>
        <taxon>Bacteria</taxon>
        <taxon>Pseudomonadati</taxon>
        <taxon>Thermodesulfobacteriota</taxon>
        <taxon>Desulfobulbia</taxon>
        <taxon>Desulfobulbales</taxon>
        <taxon>Desulfobulbaceae</taxon>
        <taxon>Desulfoprunum</taxon>
    </lineage>
</organism>
<dbReference type="GO" id="GO:0047617">
    <property type="term" value="F:fatty acyl-CoA hydrolase activity"/>
    <property type="evidence" value="ECO:0007669"/>
    <property type="project" value="TreeGrafter"/>
</dbReference>
<dbReference type="CDD" id="cd00586">
    <property type="entry name" value="4HBT"/>
    <property type="match status" value="1"/>
</dbReference>
<keyword evidence="4" id="KW-1185">Reference proteome</keyword>
<sequence length="145" mass="16627">MKRELSNAVYRYRFIVPESALDRNGHVNNVVYVQWMQDVAIRHAESVDGTRIVQGLGATWVVRSHNIEYLAPAFAGDEVVALTWVVDFRRARSRRRYRFIRETDNTLLARGETEWVFVDAGSGRPRAIPPEVARVFPLPAEGFEP</sequence>
<dbReference type="InterPro" id="IPR029069">
    <property type="entry name" value="HotDog_dom_sf"/>
</dbReference>
<comment type="caution">
    <text evidence="3">The sequence shown here is derived from an EMBL/GenBank/DDBJ whole genome shotgun (WGS) entry which is preliminary data.</text>
</comment>
<evidence type="ECO:0000256" key="2">
    <source>
        <dbReference type="ARBA" id="ARBA00022801"/>
    </source>
</evidence>
<dbReference type="Gene3D" id="3.10.129.10">
    <property type="entry name" value="Hotdog Thioesterase"/>
    <property type="match status" value="1"/>
</dbReference>
<proteinExistence type="inferred from homology"/>